<protein>
    <submittedName>
        <fullName evidence="2">Uncharacterized protein</fullName>
    </submittedName>
</protein>
<feature type="compositionally biased region" description="Basic and acidic residues" evidence="1">
    <location>
        <begin position="464"/>
        <end position="484"/>
    </location>
</feature>
<feature type="region of interest" description="Disordered" evidence="1">
    <location>
        <begin position="185"/>
        <end position="530"/>
    </location>
</feature>
<feature type="compositionally biased region" description="Pro residues" evidence="1">
    <location>
        <begin position="34"/>
        <end position="47"/>
    </location>
</feature>
<accession>A0A1L9PEV7</accession>
<name>A0A1L9PEV7_ASPVE</name>
<feature type="compositionally biased region" description="Low complexity" evidence="1">
    <location>
        <begin position="48"/>
        <end position="67"/>
    </location>
</feature>
<dbReference type="OrthoDB" id="20105at2759"/>
<reference evidence="3" key="1">
    <citation type="journal article" date="2017" name="Genome Biol.">
        <title>Comparative genomics reveals high biological diversity and specific adaptations in the industrially and medically important fungal genus Aspergillus.</title>
        <authorList>
            <person name="de Vries R.P."/>
            <person name="Riley R."/>
            <person name="Wiebenga A."/>
            <person name="Aguilar-Osorio G."/>
            <person name="Amillis S."/>
            <person name="Uchima C.A."/>
            <person name="Anderluh G."/>
            <person name="Asadollahi M."/>
            <person name="Askin M."/>
            <person name="Barry K."/>
            <person name="Battaglia E."/>
            <person name="Bayram O."/>
            <person name="Benocci T."/>
            <person name="Braus-Stromeyer S.A."/>
            <person name="Caldana C."/>
            <person name="Canovas D."/>
            <person name="Cerqueira G.C."/>
            <person name="Chen F."/>
            <person name="Chen W."/>
            <person name="Choi C."/>
            <person name="Clum A."/>
            <person name="Dos Santos R.A."/>
            <person name="Damasio A.R."/>
            <person name="Diallinas G."/>
            <person name="Emri T."/>
            <person name="Fekete E."/>
            <person name="Flipphi M."/>
            <person name="Freyberg S."/>
            <person name="Gallo A."/>
            <person name="Gournas C."/>
            <person name="Habgood R."/>
            <person name="Hainaut M."/>
            <person name="Harispe M.L."/>
            <person name="Henrissat B."/>
            <person name="Hilden K.S."/>
            <person name="Hope R."/>
            <person name="Hossain A."/>
            <person name="Karabika E."/>
            <person name="Karaffa L."/>
            <person name="Karanyi Z."/>
            <person name="Krasevec N."/>
            <person name="Kuo A."/>
            <person name="Kusch H."/>
            <person name="LaButti K."/>
            <person name="Lagendijk E.L."/>
            <person name="Lapidus A."/>
            <person name="Levasseur A."/>
            <person name="Lindquist E."/>
            <person name="Lipzen A."/>
            <person name="Logrieco A.F."/>
            <person name="MacCabe A."/>
            <person name="Maekelae M.R."/>
            <person name="Malavazi I."/>
            <person name="Melin P."/>
            <person name="Meyer V."/>
            <person name="Mielnichuk N."/>
            <person name="Miskei M."/>
            <person name="Molnar A.P."/>
            <person name="Mule G."/>
            <person name="Ngan C.Y."/>
            <person name="Orejas M."/>
            <person name="Orosz E."/>
            <person name="Ouedraogo J.P."/>
            <person name="Overkamp K.M."/>
            <person name="Park H.-S."/>
            <person name="Perrone G."/>
            <person name="Piumi F."/>
            <person name="Punt P.J."/>
            <person name="Ram A.F."/>
            <person name="Ramon A."/>
            <person name="Rauscher S."/>
            <person name="Record E."/>
            <person name="Riano-Pachon D.M."/>
            <person name="Robert V."/>
            <person name="Roehrig J."/>
            <person name="Ruller R."/>
            <person name="Salamov A."/>
            <person name="Salih N.S."/>
            <person name="Samson R.A."/>
            <person name="Sandor E."/>
            <person name="Sanguinetti M."/>
            <person name="Schuetze T."/>
            <person name="Sepcic K."/>
            <person name="Shelest E."/>
            <person name="Sherlock G."/>
            <person name="Sophianopoulou V."/>
            <person name="Squina F.M."/>
            <person name="Sun H."/>
            <person name="Susca A."/>
            <person name="Todd R.B."/>
            <person name="Tsang A."/>
            <person name="Unkles S.E."/>
            <person name="van de Wiele N."/>
            <person name="van Rossen-Uffink D."/>
            <person name="Oliveira J.V."/>
            <person name="Vesth T.C."/>
            <person name="Visser J."/>
            <person name="Yu J.-H."/>
            <person name="Zhou M."/>
            <person name="Andersen M.R."/>
            <person name="Archer D.B."/>
            <person name="Baker S.E."/>
            <person name="Benoit I."/>
            <person name="Brakhage A.A."/>
            <person name="Braus G.H."/>
            <person name="Fischer R."/>
            <person name="Frisvad J.C."/>
            <person name="Goldman G.H."/>
            <person name="Houbraken J."/>
            <person name="Oakley B."/>
            <person name="Pocsi I."/>
            <person name="Scazzocchio C."/>
            <person name="Seiboth B."/>
            <person name="vanKuyk P.A."/>
            <person name="Wortman J."/>
            <person name="Dyer P.S."/>
            <person name="Grigoriev I.V."/>
        </authorList>
    </citation>
    <scope>NUCLEOTIDE SEQUENCE [LARGE SCALE GENOMIC DNA]</scope>
    <source>
        <strain evidence="3">CBS 583.65</strain>
    </source>
</reference>
<feature type="region of interest" description="Disordered" evidence="1">
    <location>
        <begin position="1"/>
        <end position="97"/>
    </location>
</feature>
<feature type="compositionally biased region" description="Basic residues" evidence="1">
    <location>
        <begin position="195"/>
        <end position="213"/>
    </location>
</feature>
<feature type="compositionally biased region" description="Polar residues" evidence="1">
    <location>
        <begin position="279"/>
        <end position="302"/>
    </location>
</feature>
<feature type="compositionally biased region" description="Polar residues" evidence="1">
    <location>
        <begin position="1"/>
        <end position="14"/>
    </location>
</feature>
<dbReference type="EMBL" id="KV878127">
    <property type="protein sequence ID" value="OJI99975.1"/>
    <property type="molecule type" value="Genomic_DNA"/>
</dbReference>
<dbReference type="STRING" id="1036611.A0A1L9PEV7"/>
<feature type="region of interest" description="Disordered" evidence="1">
    <location>
        <begin position="109"/>
        <end position="128"/>
    </location>
</feature>
<dbReference type="RefSeq" id="XP_040665738.1">
    <property type="nucleotide sequence ID" value="XM_040814829.1"/>
</dbReference>
<dbReference type="AlphaFoldDB" id="A0A1L9PEV7"/>
<dbReference type="Proteomes" id="UP000184073">
    <property type="component" value="Unassembled WGS sequence"/>
</dbReference>
<proteinExistence type="predicted"/>
<feature type="compositionally biased region" description="Low complexity" evidence="1">
    <location>
        <begin position="313"/>
        <end position="330"/>
    </location>
</feature>
<organism evidence="2 3">
    <name type="scientific">Aspergillus versicolor CBS 583.65</name>
    <dbReference type="NCBI Taxonomy" id="1036611"/>
    <lineage>
        <taxon>Eukaryota</taxon>
        <taxon>Fungi</taxon>
        <taxon>Dikarya</taxon>
        <taxon>Ascomycota</taxon>
        <taxon>Pezizomycotina</taxon>
        <taxon>Eurotiomycetes</taxon>
        <taxon>Eurotiomycetidae</taxon>
        <taxon>Eurotiales</taxon>
        <taxon>Aspergillaceae</taxon>
        <taxon>Aspergillus</taxon>
        <taxon>Aspergillus subgen. Nidulantes</taxon>
    </lineage>
</organism>
<evidence type="ECO:0000313" key="3">
    <source>
        <dbReference type="Proteomes" id="UP000184073"/>
    </source>
</evidence>
<dbReference type="GeneID" id="63730340"/>
<keyword evidence="3" id="KW-1185">Reference proteome</keyword>
<sequence length="530" mass="57509">MLLTLNPSSQNGFQQPYDHSRFRQYIPTLRSPSPSTPEHPTSVPPSRPVDSSMDSSHSSLPHPSSLTLPPPDVGFSTMPPSTTNQQLPPPPSQWQSSDNAMHHWLRAKAEEDRRKQEEEKTRQETLRLEQRRVEQSMLRDSLNGGIPPHIVPLIFFGICQNELPQPVIELAQQYLAQVSGARAPNPPVPLVPSHSHSHSHSHSNSHSRRQSMHTRRDSRSGSLSSSYAPQSSVQHAVAPPPPPPNILLSQNASHNTSAPPTPQAPGARSLPTGPLDSRGGTSPWINYGSGAQPQPGQINLGNVQYAPGSSVPVSQVQRRPNSQSRRSPPSLYFHHWVPPAQPQSGVTPGKPHQELPTQPNNSRRSEHHASPGRKRKAPGSHQPPPAPSSRPSESLPGFFQTSRPGSPRNDGQQRRSFAHHRQLSATTVTHSGHHLEDIKAEHTGGLSPSQISTVVPRHTSTGHDSADQKHSEDSSPIADSDKNFSRALHGPNTSTAETGLRGSSIEGNTQHSPVPKAPGPPTLLRETSGE</sequence>
<feature type="compositionally biased region" description="Basic and acidic residues" evidence="1">
    <location>
        <begin position="433"/>
        <end position="442"/>
    </location>
</feature>
<dbReference type="VEuPathDB" id="FungiDB:ASPVEDRAFT_537415"/>
<feature type="compositionally biased region" description="Polar residues" evidence="1">
    <location>
        <begin position="446"/>
        <end position="463"/>
    </location>
</feature>
<evidence type="ECO:0000313" key="2">
    <source>
        <dbReference type="EMBL" id="OJI99975.1"/>
    </source>
</evidence>
<evidence type="ECO:0000256" key="1">
    <source>
        <dbReference type="SAM" id="MobiDB-lite"/>
    </source>
</evidence>
<gene>
    <name evidence="2" type="ORF">ASPVEDRAFT_537415</name>
</gene>
<feature type="compositionally biased region" description="Polar residues" evidence="1">
    <location>
        <begin position="247"/>
        <end position="258"/>
    </location>
</feature>